<dbReference type="GO" id="GO:0003700">
    <property type="term" value="F:DNA-binding transcription factor activity"/>
    <property type="evidence" value="ECO:0007669"/>
    <property type="project" value="InterPro"/>
</dbReference>
<dbReference type="Pfam" id="PF01047">
    <property type="entry name" value="MarR"/>
    <property type="match status" value="1"/>
</dbReference>
<dbReference type="AlphaFoldDB" id="A0A345HRA0"/>
<reference evidence="4" key="1">
    <citation type="submission" date="2018-07" db="EMBL/GenBank/DDBJ databases">
        <authorList>
            <person name="Zhao J."/>
        </authorList>
    </citation>
    <scope>NUCLEOTIDE SEQUENCE [LARGE SCALE GENOMIC DNA]</scope>
    <source>
        <strain evidence="4">GSSD-12</strain>
    </source>
</reference>
<accession>A0A345HRA0</accession>
<gene>
    <name evidence="3" type="ORF">DVK44_17930</name>
</gene>
<dbReference type="InterPro" id="IPR036390">
    <property type="entry name" value="WH_DNA-bd_sf"/>
</dbReference>
<dbReference type="SUPFAM" id="SSF46785">
    <property type="entry name" value="Winged helix' DNA-binding domain"/>
    <property type="match status" value="1"/>
</dbReference>
<dbReference type="InterPro" id="IPR036388">
    <property type="entry name" value="WH-like_DNA-bd_sf"/>
</dbReference>
<evidence type="ECO:0000259" key="2">
    <source>
        <dbReference type="Pfam" id="PF01047"/>
    </source>
</evidence>
<dbReference type="Gene3D" id="1.10.10.10">
    <property type="entry name" value="Winged helix-like DNA-binding domain superfamily/Winged helix DNA-binding domain"/>
    <property type="match status" value="1"/>
</dbReference>
<evidence type="ECO:0000256" key="1">
    <source>
        <dbReference type="SAM" id="MobiDB-lite"/>
    </source>
</evidence>
<feature type="region of interest" description="Disordered" evidence="1">
    <location>
        <begin position="167"/>
        <end position="190"/>
    </location>
</feature>
<keyword evidence="4" id="KW-1185">Reference proteome</keyword>
<name>A0A345HRA0_9ACTN</name>
<evidence type="ECO:0000313" key="3">
    <source>
        <dbReference type="EMBL" id="AXG79224.1"/>
    </source>
</evidence>
<dbReference type="KEGG" id="spad:DVK44_17930"/>
<protein>
    <submittedName>
        <fullName evidence="3">MarR family transcriptional regulator</fullName>
    </submittedName>
</protein>
<feature type="domain" description="HTH marR-type" evidence="2">
    <location>
        <begin position="131"/>
        <end position="169"/>
    </location>
</feature>
<organism evidence="3 4">
    <name type="scientific">Streptomyces paludis</name>
    <dbReference type="NCBI Taxonomy" id="2282738"/>
    <lineage>
        <taxon>Bacteria</taxon>
        <taxon>Bacillati</taxon>
        <taxon>Actinomycetota</taxon>
        <taxon>Actinomycetes</taxon>
        <taxon>Kitasatosporales</taxon>
        <taxon>Streptomycetaceae</taxon>
        <taxon>Streptomyces</taxon>
    </lineage>
</organism>
<evidence type="ECO:0000313" key="4">
    <source>
        <dbReference type="Proteomes" id="UP000253868"/>
    </source>
</evidence>
<dbReference type="RefSeq" id="WP_114660557.1">
    <property type="nucleotide sequence ID" value="NZ_CP031194.1"/>
</dbReference>
<dbReference type="InterPro" id="IPR000835">
    <property type="entry name" value="HTH_MarR-typ"/>
</dbReference>
<proteinExistence type="predicted"/>
<dbReference type="OrthoDB" id="3376872at2"/>
<dbReference type="EMBL" id="CP031194">
    <property type="protein sequence ID" value="AXG79224.1"/>
    <property type="molecule type" value="Genomic_DNA"/>
</dbReference>
<sequence length="190" mass="20475">MKPTKDKLSSRFTVRDRGTFLFTRDDGASTRTALETHVRACGSASLLIIDFTGVTAMTNSFTDEFLGKFYLSLAAGDSGVAGVHLVGLDEETRDAVAVCLERRKQIAVDGDKGLLLGDVTLLADTYEHARQLRSFRATSLAEAMGVSPSNANNRLKRLVEAGALKRERTTGPDGGGKEFVYTLPGASRDE</sequence>
<dbReference type="Proteomes" id="UP000253868">
    <property type="component" value="Chromosome"/>
</dbReference>